<feature type="non-terminal residue" evidence="1">
    <location>
        <position position="1"/>
    </location>
</feature>
<dbReference type="STRING" id="1073353.H740_07871"/>
<protein>
    <submittedName>
        <fullName evidence="1">DNA polymerase III subunit delta</fullName>
    </submittedName>
</protein>
<proteinExistence type="predicted"/>
<reference evidence="1" key="1">
    <citation type="submission" date="2013-02" db="EMBL/GenBank/DDBJ databases">
        <title>Co-occurrence of anaerobic bacteria in colorectal carcinomas.</title>
        <authorList>
            <person name="Holt R.A."/>
            <person name="Warren R.L."/>
            <person name="Allen-Vercoe E."/>
            <person name="Pleasance S."/>
            <person name="Freeman D.J."/>
            <person name="Watson P."/>
            <person name="Moore R."/>
            <person name="Cochrane K."/>
        </authorList>
    </citation>
    <scope>NUCLEOTIDE SEQUENCE [LARGE SCALE GENOMIC DNA]</scope>
    <source>
        <strain evidence="1">CC57C</strain>
    </source>
</reference>
<gene>
    <name evidence="1" type="ORF">H740_07871</name>
</gene>
<name>M3GXM5_9BACT</name>
<accession>M3GXM5</accession>
<evidence type="ECO:0000313" key="1">
    <source>
        <dbReference type="EMBL" id="EMG30180.1"/>
    </source>
</evidence>
<dbReference type="AlphaFoldDB" id="M3GXM5"/>
<sequence length="150" mass="17060">LNEPINENIVRSLVFSLSSVSFDDFFDKFIALKDIRADFFSCADDGNFNEILFINSLYRAFFRLFKLHAGIKITGKFDIKETLGYAPPPNVANELKRQCLAVNLKAYREIFTALNLAEFELKTNSALDKKTFLLSCVLGLQNLIGKNSKY</sequence>
<comment type="caution">
    <text evidence="1">The sequence shown here is derived from an EMBL/GenBank/DDBJ whole genome shotgun (WGS) entry which is preliminary data.</text>
</comment>
<dbReference type="EMBL" id="AOTD01000201">
    <property type="protein sequence ID" value="EMG30180.1"/>
    <property type="molecule type" value="Genomic_DNA"/>
</dbReference>
<organism evidence="1">
    <name type="scientific">Campylobacter showae CC57C</name>
    <dbReference type="NCBI Taxonomy" id="1073353"/>
    <lineage>
        <taxon>Bacteria</taxon>
        <taxon>Pseudomonadati</taxon>
        <taxon>Campylobacterota</taxon>
        <taxon>Epsilonproteobacteria</taxon>
        <taxon>Campylobacterales</taxon>
        <taxon>Campylobacteraceae</taxon>
        <taxon>Campylobacter</taxon>
    </lineage>
</organism>
<dbReference type="Proteomes" id="UP000011782">
    <property type="component" value="Unassembled WGS sequence"/>
</dbReference>
<dbReference type="PATRIC" id="fig|1073353.3.peg.1687"/>